<reference evidence="2 3" key="1">
    <citation type="submission" date="2019-03" db="EMBL/GenBank/DDBJ databases">
        <title>Primorskyibacter sp. SS33 isolated from sediments.</title>
        <authorList>
            <person name="Xunke S."/>
        </authorList>
    </citation>
    <scope>NUCLEOTIDE SEQUENCE [LARGE SCALE GENOMIC DNA]</scope>
    <source>
        <strain evidence="2 3">SS33</strain>
    </source>
</reference>
<gene>
    <name evidence="2" type="ORF">E2L08_13650</name>
</gene>
<keyword evidence="3" id="KW-1185">Reference proteome</keyword>
<organism evidence="2 3">
    <name type="scientific">Palleronia sediminis</name>
    <dbReference type="NCBI Taxonomy" id="2547833"/>
    <lineage>
        <taxon>Bacteria</taxon>
        <taxon>Pseudomonadati</taxon>
        <taxon>Pseudomonadota</taxon>
        <taxon>Alphaproteobacteria</taxon>
        <taxon>Rhodobacterales</taxon>
        <taxon>Roseobacteraceae</taxon>
        <taxon>Palleronia</taxon>
    </lineage>
</organism>
<feature type="compositionally biased region" description="Basic and acidic residues" evidence="1">
    <location>
        <begin position="567"/>
        <end position="609"/>
    </location>
</feature>
<evidence type="ECO:0008006" key="4">
    <source>
        <dbReference type="Google" id="ProtNLM"/>
    </source>
</evidence>
<dbReference type="EMBL" id="SNAA01000017">
    <property type="protein sequence ID" value="TDL76284.1"/>
    <property type="molecule type" value="Genomic_DNA"/>
</dbReference>
<accession>A0A4R6A152</accession>
<feature type="compositionally biased region" description="Acidic residues" evidence="1">
    <location>
        <begin position="422"/>
        <end position="451"/>
    </location>
</feature>
<feature type="compositionally biased region" description="Acidic residues" evidence="1">
    <location>
        <begin position="193"/>
        <end position="203"/>
    </location>
</feature>
<dbReference type="PROSITE" id="PS51257">
    <property type="entry name" value="PROKAR_LIPOPROTEIN"/>
    <property type="match status" value="1"/>
</dbReference>
<protein>
    <recommendedName>
        <fullName evidence="4">Lipoprotein</fullName>
    </recommendedName>
</protein>
<feature type="region of interest" description="Disordered" evidence="1">
    <location>
        <begin position="86"/>
        <end position="111"/>
    </location>
</feature>
<feature type="compositionally biased region" description="Acidic residues" evidence="1">
    <location>
        <begin position="349"/>
        <end position="359"/>
    </location>
</feature>
<feature type="compositionally biased region" description="Acidic residues" evidence="1">
    <location>
        <begin position="497"/>
        <end position="506"/>
    </location>
</feature>
<feature type="compositionally biased region" description="Acidic residues" evidence="1">
    <location>
        <begin position="373"/>
        <end position="396"/>
    </location>
</feature>
<dbReference type="AlphaFoldDB" id="A0A4R6A152"/>
<feature type="compositionally biased region" description="Low complexity" evidence="1">
    <location>
        <begin position="642"/>
        <end position="655"/>
    </location>
</feature>
<feature type="region of interest" description="Disordered" evidence="1">
    <location>
        <begin position="238"/>
        <end position="396"/>
    </location>
</feature>
<dbReference type="RefSeq" id="WP_133397653.1">
    <property type="nucleotide sequence ID" value="NZ_SNAA01000017.1"/>
</dbReference>
<dbReference type="OrthoDB" id="7798282at2"/>
<evidence type="ECO:0000256" key="1">
    <source>
        <dbReference type="SAM" id="MobiDB-lite"/>
    </source>
</evidence>
<sequence length="745" mass="79218">MSASNRILTVSYGTFSCTLEGFDDPFNTMQSIAEYFRGLASEDRYFGAEPPQPDPQMLHRIAEREINRRVEAHVAETGVVLRQLAADSPAPETPETAAPLAPPSDGATDSVTDKLNRIREAVARAKAERARSFEEDEQVEDAILSDTVDAAFARDDAAPDMIEDAADFTRDADVDDESEPATTLSEAIAAPDDGPDEADDDAVRDDARDAEPALREAPELAVPAASLAVGEGAEALMADGLSLDPADRAEPVDPVAEPQKDEQDAPEAEWTDTAQDIPLVTLPEEDTAEESDAPAEDRAEDAAPETEDLLIARLLADEAEGETQTDASAESDSTPEPEDEVAVAAAGDEPADADSDEDIAALAEMDGAAPDADTAEEEGTAEEGDTADEDDDGIEIEVEEDGEIRIVRMTRAEFDAAVAAGELEEVTGADEDEDAPGDDDAPVAVSDDEGTDPVSDRIRAMLAASSLSDEARTELLSELSQARSADRTDEGVVVDSDAADTPEGEADAPRDADTPADETPARPVAKPAASPVDRILDRTNAELGDEESSRRRNAIAHLKRAVAATRADSHAESRQREDAATMDRFREDLNDVVRPRRPVRDGGASDRRPGGSVAPLVLVSAQRVDAGRDTKAAEAPVRPRRIASAPAPERAADAPAFDAFARERGAQDMPEMLEAAAAYAMIVEGEEGQSRPELMKRAAAALGGQISREEGLRSFGILLRQGRLRKLPSGRFALPEGADRPQRRA</sequence>
<feature type="compositionally biased region" description="Basic residues" evidence="1">
    <location>
        <begin position="551"/>
        <end position="560"/>
    </location>
</feature>
<feature type="compositionally biased region" description="Low complexity" evidence="1">
    <location>
        <begin position="360"/>
        <end position="372"/>
    </location>
</feature>
<dbReference type="Proteomes" id="UP000295701">
    <property type="component" value="Unassembled WGS sequence"/>
</dbReference>
<feature type="region of interest" description="Disordered" evidence="1">
    <location>
        <begin position="419"/>
        <end position="655"/>
    </location>
</feature>
<feature type="compositionally biased region" description="Acidic residues" evidence="1">
    <location>
        <begin position="283"/>
        <end position="294"/>
    </location>
</feature>
<feature type="compositionally biased region" description="Low complexity" evidence="1">
    <location>
        <begin position="86"/>
        <end position="99"/>
    </location>
</feature>
<name>A0A4R6A152_9RHOB</name>
<feature type="compositionally biased region" description="Basic and acidic residues" evidence="1">
    <location>
        <begin position="204"/>
        <end position="218"/>
    </location>
</feature>
<comment type="caution">
    <text evidence="2">The sequence shown here is derived from an EMBL/GenBank/DDBJ whole genome shotgun (WGS) entry which is preliminary data.</text>
</comment>
<feature type="region of interest" description="Disordered" evidence="1">
    <location>
        <begin position="169"/>
        <end position="226"/>
    </location>
</feature>
<evidence type="ECO:0000313" key="3">
    <source>
        <dbReference type="Proteomes" id="UP000295701"/>
    </source>
</evidence>
<evidence type="ECO:0000313" key="2">
    <source>
        <dbReference type="EMBL" id="TDL76284.1"/>
    </source>
</evidence>
<proteinExistence type="predicted"/>